<comment type="subunit">
    <text evidence="4">Interacts with HscA and stimulates its ATPase activity.</text>
</comment>
<evidence type="ECO:0000313" key="7">
    <source>
        <dbReference type="Proteomes" id="UP000318405"/>
    </source>
</evidence>
<reference evidence="6 7" key="1">
    <citation type="submission" date="2019-07" db="EMBL/GenBank/DDBJ databases">
        <title>Qingshengfaniella alkalisoli gen. nov., sp. nov., isolated from saline soil.</title>
        <authorList>
            <person name="Xu L."/>
            <person name="Huang X.-X."/>
            <person name="Sun J.-Q."/>
        </authorList>
    </citation>
    <scope>NUCLEOTIDE SEQUENCE [LARGE SCALE GENOMIC DNA]</scope>
    <source>
        <strain evidence="6 7">DSM 27279</strain>
    </source>
</reference>
<dbReference type="EMBL" id="VLTJ01000007">
    <property type="protein sequence ID" value="TSH98144.1"/>
    <property type="molecule type" value="Genomic_DNA"/>
</dbReference>
<dbReference type="InterPro" id="IPR036386">
    <property type="entry name" value="HscB_C_sf"/>
</dbReference>
<keyword evidence="7" id="KW-1185">Reference proteome</keyword>
<evidence type="ECO:0000256" key="4">
    <source>
        <dbReference type="HAMAP-Rule" id="MF_00682"/>
    </source>
</evidence>
<name>A0A556AYX6_9BURK</name>
<comment type="caution">
    <text evidence="6">The sequence shown here is derived from an EMBL/GenBank/DDBJ whole genome shotgun (WGS) entry which is preliminary data.</text>
</comment>
<dbReference type="SUPFAM" id="SSF47144">
    <property type="entry name" value="HSC20 (HSCB), C-terminal oligomerisation domain"/>
    <property type="match status" value="1"/>
</dbReference>
<evidence type="ECO:0000259" key="5">
    <source>
        <dbReference type="PROSITE" id="PS50076"/>
    </source>
</evidence>
<evidence type="ECO:0000256" key="3">
    <source>
        <dbReference type="ARBA" id="ARBA00025596"/>
    </source>
</evidence>
<dbReference type="Pfam" id="PF00226">
    <property type="entry name" value="DnaJ"/>
    <property type="match status" value="1"/>
</dbReference>
<dbReference type="PROSITE" id="PS50076">
    <property type="entry name" value="DNAJ_2"/>
    <property type="match status" value="1"/>
</dbReference>
<dbReference type="PANTHER" id="PTHR14021:SF15">
    <property type="entry name" value="IRON-SULFUR CLUSTER CO-CHAPERONE PROTEIN HSCB"/>
    <property type="match status" value="1"/>
</dbReference>
<dbReference type="InterPro" id="IPR004640">
    <property type="entry name" value="HscB"/>
</dbReference>
<dbReference type="GO" id="GO:0051087">
    <property type="term" value="F:protein-folding chaperone binding"/>
    <property type="evidence" value="ECO:0007669"/>
    <property type="project" value="InterPro"/>
</dbReference>
<dbReference type="InterPro" id="IPR001623">
    <property type="entry name" value="DnaJ_domain"/>
</dbReference>
<dbReference type="GO" id="GO:1990230">
    <property type="term" value="C:iron-sulfur cluster transfer complex"/>
    <property type="evidence" value="ECO:0007669"/>
    <property type="project" value="TreeGrafter"/>
</dbReference>
<dbReference type="Gene3D" id="1.20.1280.20">
    <property type="entry name" value="HscB, C-terminal domain"/>
    <property type="match status" value="1"/>
</dbReference>
<dbReference type="GO" id="GO:0001671">
    <property type="term" value="F:ATPase activator activity"/>
    <property type="evidence" value="ECO:0007669"/>
    <property type="project" value="InterPro"/>
</dbReference>
<evidence type="ECO:0000313" key="6">
    <source>
        <dbReference type="EMBL" id="TSH98144.1"/>
    </source>
</evidence>
<dbReference type="CDD" id="cd06257">
    <property type="entry name" value="DnaJ"/>
    <property type="match status" value="1"/>
</dbReference>
<dbReference type="AlphaFoldDB" id="A0A556AYX6"/>
<dbReference type="NCBIfam" id="NF002935">
    <property type="entry name" value="PRK03578.1"/>
    <property type="match status" value="1"/>
</dbReference>
<accession>A0A556AYX6</accession>
<dbReference type="Gene3D" id="1.10.287.110">
    <property type="entry name" value="DnaJ domain"/>
    <property type="match status" value="1"/>
</dbReference>
<protein>
    <recommendedName>
        <fullName evidence="4">Co-chaperone protein HscB homolog</fullName>
    </recommendedName>
</protein>
<dbReference type="Pfam" id="PF07743">
    <property type="entry name" value="HSCB_C"/>
    <property type="match status" value="1"/>
</dbReference>
<dbReference type="InterPro" id="IPR009073">
    <property type="entry name" value="HscB_oligo_C"/>
</dbReference>
<dbReference type="InterPro" id="IPR036869">
    <property type="entry name" value="J_dom_sf"/>
</dbReference>
<keyword evidence="2 4" id="KW-0143">Chaperone</keyword>
<dbReference type="PANTHER" id="PTHR14021">
    <property type="entry name" value="IRON-SULFUR CLUSTER CO-CHAPERONE PROTEIN HSCB"/>
    <property type="match status" value="1"/>
</dbReference>
<comment type="similarity">
    <text evidence="1 4">Belongs to the HscB family.</text>
</comment>
<proteinExistence type="inferred from homology"/>
<organism evidence="6 7">
    <name type="scientific">Verticiella sediminum</name>
    <dbReference type="NCBI Taxonomy" id="1247510"/>
    <lineage>
        <taxon>Bacteria</taxon>
        <taxon>Pseudomonadati</taxon>
        <taxon>Pseudomonadota</taxon>
        <taxon>Betaproteobacteria</taxon>
        <taxon>Burkholderiales</taxon>
        <taxon>Alcaligenaceae</taxon>
        <taxon>Verticiella</taxon>
    </lineage>
</organism>
<evidence type="ECO:0000256" key="1">
    <source>
        <dbReference type="ARBA" id="ARBA00010476"/>
    </source>
</evidence>
<gene>
    <name evidence="4 6" type="primary">hscB</name>
    <name evidence="6" type="ORF">FOZ76_04990</name>
</gene>
<dbReference type="GO" id="GO:0051259">
    <property type="term" value="P:protein complex oligomerization"/>
    <property type="evidence" value="ECO:0007669"/>
    <property type="project" value="InterPro"/>
</dbReference>
<sequence length="178" mass="20123">MAIPFNVDFDADHYALLGLPRRYALDRAALDTAWRELQAKVHPDRYATASEAERRVAMQWASRVNEAYRVLRSPLQRARYLCELAGVDVGAETNTAMSPGFLMQQMQWREALDEARETRSADALDALNDEIDDARTRIQREVTGMLDGSPPDAAAAAARVREWMFLERLAEQVEATHS</sequence>
<dbReference type="SMART" id="SM00271">
    <property type="entry name" value="DnaJ"/>
    <property type="match status" value="1"/>
</dbReference>
<dbReference type="HAMAP" id="MF_00682">
    <property type="entry name" value="HscB"/>
    <property type="match status" value="1"/>
</dbReference>
<dbReference type="RefSeq" id="WP_143947026.1">
    <property type="nucleotide sequence ID" value="NZ_BAABMB010000004.1"/>
</dbReference>
<dbReference type="Proteomes" id="UP000318405">
    <property type="component" value="Unassembled WGS sequence"/>
</dbReference>
<dbReference type="OrthoDB" id="287587at2"/>
<dbReference type="GO" id="GO:0006457">
    <property type="term" value="P:protein folding"/>
    <property type="evidence" value="ECO:0007669"/>
    <property type="project" value="UniProtKB-UniRule"/>
</dbReference>
<dbReference type="GO" id="GO:0044571">
    <property type="term" value="P:[2Fe-2S] cluster assembly"/>
    <property type="evidence" value="ECO:0007669"/>
    <property type="project" value="InterPro"/>
</dbReference>
<dbReference type="NCBIfam" id="TIGR00714">
    <property type="entry name" value="hscB"/>
    <property type="match status" value="1"/>
</dbReference>
<feature type="domain" description="J" evidence="5">
    <location>
        <begin position="12"/>
        <end position="84"/>
    </location>
</feature>
<dbReference type="SUPFAM" id="SSF46565">
    <property type="entry name" value="Chaperone J-domain"/>
    <property type="match status" value="1"/>
</dbReference>
<comment type="function">
    <text evidence="3 4">Co-chaperone involved in the maturation of iron-sulfur cluster-containing proteins. Seems to help targeting proteins to be folded toward HscA.</text>
</comment>
<evidence type="ECO:0000256" key="2">
    <source>
        <dbReference type="ARBA" id="ARBA00023186"/>
    </source>
</evidence>